<reference evidence="1" key="2">
    <citation type="journal article" date="2015" name="Data Brief">
        <title>Shoot transcriptome of the giant reed, Arundo donax.</title>
        <authorList>
            <person name="Barrero R.A."/>
            <person name="Guerrero F.D."/>
            <person name="Moolhuijzen P."/>
            <person name="Goolsby J.A."/>
            <person name="Tidwell J."/>
            <person name="Bellgard S.E."/>
            <person name="Bellgard M.I."/>
        </authorList>
    </citation>
    <scope>NUCLEOTIDE SEQUENCE</scope>
    <source>
        <tissue evidence="1">Shoot tissue taken approximately 20 cm above the soil surface</tissue>
    </source>
</reference>
<dbReference type="AlphaFoldDB" id="A0A0A9FAY4"/>
<reference evidence="1" key="1">
    <citation type="submission" date="2014-09" db="EMBL/GenBank/DDBJ databases">
        <authorList>
            <person name="Magalhaes I.L.F."/>
            <person name="Oliveira U."/>
            <person name="Santos F.R."/>
            <person name="Vidigal T.H.D.A."/>
            <person name="Brescovit A.D."/>
            <person name="Santos A.J."/>
        </authorList>
    </citation>
    <scope>NUCLEOTIDE SEQUENCE</scope>
    <source>
        <tissue evidence="1">Shoot tissue taken approximately 20 cm above the soil surface</tissue>
    </source>
</reference>
<protein>
    <submittedName>
        <fullName evidence="1">Uncharacterized protein</fullName>
    </submittedName>
</protein>
<evidence type="ECO:0000313" key="1">
    <source>
        <dbReference type="EMBL" id="JAE08379.1"/>
    </source>
</evidence>
<sequence>MLDEARPLSTHRFHLILPLFLSLACMDACLLRP</sequence>
<name>A0A0A9FAY4_ARUDO</name>
<dbReference type="PROSITE" id="PS51257">
    <property type="entry name" value="PROKAR_LIPOPROTEIN"/>
    <property type="match status" value="1"/>
</dbReference>
<proteinExistence type="predicted"/>
<accession>A0A0A9FAY4</accession>
<dbReference type="EMBL" id="GBRH01189517">
    <property type="protein sequence ID" value="JAE08379.1"/>
    <property type="molecule type" value="Transcribed_RNA"/>
</dbReference>
<organism evidence="1">
    <name type="scientific">Arundo donax</name>
    <name type="common">Giant reed</name>
    <name type="synonym">Donax arundinaceus</name>
    <dbReference type="NCBI Taxonomy" id="35708"/>
    <lineage>
        <taxon>Eukaryota</taxon>
        <taxon>Viridiplantae</taxon>
        <taxon>Streptophyta</taxon>
        <taxon>Embryophyta</taxon>
        <taxon>Tracheophyta</taxon>
        <taxon>Spermatophyta</taxon>
        <taxon>Magnoliopsida</taxon>
        <taxon>Liliopsida</taxon>
        <taxon>Poales</taxon>
        <taxon>Poaceae</taxon>
        <taxon>PACMAD clade</taxon>
        <taxon>Arundinoideae</taxon>
        <taxon>Arundineae</taxon>
        <taxon>Arundo</taxon>
    </lineage>
</organism>